<dbReference type="RefSeq" id="WP_064628438.1">
    <property type="nucleotide sequence ID" value="NZ_LQYE01000004.1"/>
</dbReference>
<proteinExistence type="inferred from homology"/>
<dbReference type="SUPFAM" id="SSF53383">
    <property type="entry name" value="PLP-dependent transferases"/>
    <property type="match status" value="1"/>
</dbReference>
<dbReference type="FunFam" id="3.40.640.10:FF:000009">
    <property type="entry name" value="Cystathionine gamma-synthase homolog"/>
    <property type="match status" value="1"/>
</dbReference>
<dbReference type="InterPro" id="IPR000277">
    <property type="entry name" value="Cys/Met-Metab_PyrdxlP-dep_enz"/>
</dbReference>
<dbReference type="AlphaFoldDB" id="A0A179VCM6"/>
<dbReference type="Gene3D" id="3.90.1150.10">
    <property type="entry name" value="Aspartate Aminotransferase, domain 1"/>
    <property type="match status" value="1"/>
</dbReference>
<dbReference type="InterPro" id="IPR015424">
    <property type="entry name" value="PyrdxlP-dep_Trfase"/>
</dbReference>
<evidence type="ECO:0000256" key="6">
    <source>
        <dbReference type="ARBA" id="ARBA00051441"/>
    </source>
</evidence>
<comment type="catalytic activity">
    <reaction evidence="6">
        <text>O-succinyl-L-homoserine + L-cysteine = L,L-cystathionine + succinate + H(+)</text>
        <dbReference type="Rhea" id="RHEA:20397"/>
        <dbReference type="ChEBI" id="CHEBI:15378"/>
        <dbReference type="ChEBI" id="CHEBI:30031"/>
        <dbReference type="ChEBI" id="CHEBI:35235"/>
        <dbReference type="ChEBI" id="CHEBI:57661"/>
        <dbReference type="ChEBI" id="CHEBI:58161"/>
        <dbReference type="EC" id="2.5.1.48"/>
    </reaction>
</comment>
<evidence type="ECO:0000256" key="9">
    <source>
        <dbReference type="ARBA" id="ARBA00083849"/>
    </source>
</evidence>
<evidence type="ECO:0000313" key="12">
    <source>
        <dbReference type="EMBL" id="OAT69630.1"/>
    </source>
</evidence>
<evidence type="ECO:0000256" key="7">
    <source>
        <dbReference type="ARBA" id="ARBA00066530"/>
    </source>
</evidence>
<comment type="caution">
    <text evidence="12">The sequence shown here is derived from an EMBL/GenBank/DDBJ whole genome shotgun (WGS) entry which is preliminary data.</text>
</comment>
<keyword evidence="5" id="KW-0486">Methionine biosynthesis</keyword>
<evidence type="ECO:0000256" key="2">
    <source>
        <dbReference type="ARBA" id="ARBA00009077"/>
    </source>
</evidence>
<dbReference type="InterPro" id="IPR015421">
    <property type="entry name" value="PyrdxlP-dep_Trfase_major"/>
</dbReference>
<keyword evidence="4 10" id="KW-0663">Pyridoxal phosphate</keyword>
<evidence type="ECO:0000256" key="8">
    <source>
        <dbReference type="ARBA" id="ARBA00068008"/>
    </source>
</evidence>
<evidence type="ECO:0000256" key="5">
    <source>
        <dbReference type="ARBA" id="ARBA00023167"/>
    </source>
</evidence>
<dbReference type="PANTHER" id="PTHR11808">
    <property type="entry name" value="TRANS-SULFURATION ENZYME FAMILY MEMBER"/>
    <property type="match status" value="1"/>
</dbReference>
<evidence type="ECO:0000256" key="4">
    <source>
        <dbReference type="ARBA" id="ARBA00022898"/>
    </source>
</evidence>
<dbReference type="NCBIfam" id="NF005871">
    <property type="entry name" value="PRK07811.1"/>
    <property type="match status" value="1"/>
</dbReference>
<organism evidence="12 13">
    <name type="scientific">Mycobacteroides immunogenum</name>
    <dbReference type="NCBI Taxonomy" id="83262"/>
    <lineage>
        <taxon>Bacteria</taxon>
        <taxon>Bacillati</taxon>
        <taxon>Actinomycetota</taxon>
        <taxon>Actinomycetes</taxon>
        <taxon>Mycobacteriales</taxon>
        <taxon>Mycobacteriaceae</taxon>
        <taxon>Mycobacteroides</taxon>
    </lineage>
</organism>
<dbReference type="GO" id="GO:0009086">
    <property type="term" value="P:methionine biosynthetic process"/>
    <property type="evidence" value="ECO:0007669"/>
    <property type="project" value="UniProtKB-KW"/>
</dbReference>
<dbReference type="GO" id="GO:0005737">
    <property type="term" value="C:cytoplasm"/>
    <property type="evidence" value="ECO:0007669"/>
    <property type="project" value="TreeGrafter"/>
</dbReference>
<dbReference type="PROSITE" id="PS00868">
    <property type="entry name" value="CYS_MET_METAB_PP"/>
    <property type="match status" value="1"/>
</dbReference>
<protein>
    <recommendedName>
        <fullName evidence="8">Cystathionine gamma-synthase</fullName>
        <ecNumber evidence="7">2.5.1.48</ecNumber>
    </recommendedName>
    <alternativeName>
        <fullName evidence="9">O-succinylhomoserine (thiol)-lyase</fullName>
    </alternativeName>
</protein>
<evidence type="ECO:0000256" key="11">
    <source>
        <dbReference type="RuleBase" id="RU362118"/>
    </source>
</evidence>
<dbReference type="CDD" id="cd00614">
    <property type="entry name" value="CGS_like"/>
    <property type="match status" value="1"/>
</dbReference>
<gene>
    <name evidence="12" type="ORF">AWB85_19765</name>
</gene>
<name>A0A179VCM6_9MYCO</name>
<evidence type="ECO:0000313" key="13">
    <source>
        <dbReference type="Proteomes" id="UP000186919"/>
    </source>
</evidence>
<dbReference type="EC" id="2.5.1.48" evidence="7"/>
<feature type="modified residue" description="N6-(pyridoxal phosphate)lysine" evidence="10">
    <location>
        <position position="210"/>
    </location>
</feature>
<sequence length="390" mass="40976">MSEQRSAADASRWQGFSTRAIHGGFHADPQTGAVNVPIYASSTFAQDGVGQLRGGFEYARTGNPTRAVLESSLAALEDAHFGRAFASGMAATDCALRALLRPGDHLIIPNDAYGGTFRLIDKVFSQWGISHTPVPVADVDAIRAAITPNTKLIWLETPTNPLLSIADIAAVAQVAADHSVKLLVDNTFASPALQQPLNLGADIALHSTTKYIGGHSDVVGGALLTNSEELDTAFAFLQNGSGAVPGPFDAYLTYRGIKTLALRMQRHSENAQAVAQFLDGHAAVAQTIYPGLESHPGHAVAAKQMRGFGGMVSVRLAGGRQAALDLCSRTELFILAESLGGVESLIEHPGAMTHASTAGSLLEVPDDLVRLSVGIEEVGDLIGDLEQALR</sequence>
<dbReference type="FunFam" id="3.90.1150.10:FF:000008">
    <property type="entry name" value="Cystathionine gamma-synthase"/>
    <property type="match status" value="1"/>
</dbReference>
<dbReference type="GO" id="GO:0004123">
    <property type="term" value="F:cystathionine gamma-lyase activity"/>
    <property type="evidence" value="ECO:0007669"/>
    <property type="project" value="TreeGrafter"/>
</dbReference>
<keyword evidence="5" id="KW-0028">Amino-acid biosynthesis</keyword>
<comment type="subunit">
    <text evidence="3">Homotetramer.</text>
</comment>
<dbReference type="Gene3D" id="3.40.640.10">
    <property type="entry name" value="Type I PLP-dependent aspartate aminotransferase-like (Major domain)"/>
    <property type="match status" value="1"/>
</dbReference>
<dbReference type="GO" id="GO:0019343">
    <property type="term" value="P:cysteine biosynthetic process via cystathionine"/>
    <property type="evidence" value="ECO:0007669"/>
    <property type="project" value="TreeGrafter"/>
</dbReference>
<dbReference type="PIRSF" id="PIRSF001434">
    <property type="entry name" value="CGS"/>
    <property type="match status" value="1"/>
</dbReference>
<dbReference type="GO" id="GO:0030170">
    <property type="term" value="F:pyridoxal phosphate binding"/>
    <property type="evidence" value="ECO:0007669"/>
    <property type="project" value="InterPro"/>
</dbReference>
<dbReference type="EMBL" id="LQYE01000004">
    <property type="protein sequence ID" value="OAT69630.1"/>
    <property type="molecule type" value="Genomic_DNA"/>
</dbReference>
<dbReference type="Pfam" id="PF01053">
    <property type="entry name" value="Cys_Met_Meta_PP"/>
    <property type="match status" value="1"/>
</dbReference>
<dbReference type="InterPro" id="IPR015422">
    <property type="entry name" value="PyrdxlP-dep_Trfase_small"/>
</dbReference>
<dbReference type="GO" id="GO:0019346">
    <property type="term" value="P:transsulfuration"/>
    <property type="evidence" value="ECO:0007669"/>
    <property type="project" value="InterPro"/>
</dbReference>
<accession>A0A179VCM6</accession>
<reference evidence="12 13" key="1">
    <citation type="submission" date="2016-01" db="EMBL/GenBank/DDBJ databases">
        <title>Mycobacterium immunogenum strain CD11_6 genome sequencing and assembly.</title>
        <authorList>
            <person name="Kaur G."/>
            <person name="Nair G.R."/>
            <person name="Mayilraj S."/>
        </authorList>
    </citation>
    <scope>NUCLEOTIDE SEQUENCE [LARGE SCALE GENOMIC DNA]</scope>
    <source>
        <strain evidence="12 13">CD11-6</strain>
    </source>
</reference>
<evidence type="ECO:0000256" key="1">
    <source>
        <dbReference type="ARBA" id="ARBA00001933"/>
    </source>
</evidence>
<dbReference type="InterPro" id="IPR054542">
    <property type="entry name" value="Cys_met_metab_PP"/>
</dbReference>
<comment type="cofactor">
    <cofactor evidence="1 11">
        <name>pyridoxal 5'-phosphate</name>
        <dbReference type="ChEBI" id="CHEBI:597326"/>
    </cofactor>
</comment>
<dbReference type="GO" id="GO:0003962">
    <property type="term" value="F:cystathionine gamma-synthase activity"/>
    <property type="evidence" value="ECO:0007669"/>
    <property type="project" value="UniProtKB-EC"/>
</dbReference>
<dbReference type="PANTHER" id="PTHR11808:SF15">
    <property type="entry name" value="CYSTATHIONINE GAMMA-LYASE"/>
    <property type="match status" value="1"/>
</dbReference>
<dbReference type="Proteomes" id="UP000186919">
    <property type="component" value="Unassembled WGS sequence"/>
</dbReference>
<evidence type="ECO:0000256" key="10">
    <source>
        <dbReference type="PIRSR" id="PIRSR001434-2"/>
    </source>
</evidence>
<evidence type="ECO:0000256" key="3">
    <source>
        <dbReference type="ARBA" id="ARBA00011881"/>
    </source>
</evidence>
<comment type="similarity">
    <text evidence="2 11">Belongs to the trans-sulfuration enzymes family.</text>
</comment>